<dbReference type="GO" id="GO:0008080">
    <property type="term" value="F:N-acetyltransferase activity"/>
    <property type="evidence" value="ECO:0007669"/>
    <property type="project" value="InterPro"/>
</dbReference>
<keyword evidence="1 3" id="KW-0808">Transferase</keyword>
<proteinExistence type="predicted"/>
<dbReference type="Pfam" id="PF13508">
    <property type="entry name" value="Acetyltransf_7"/>
    <property type="match status" value="1"/>
</dbReference>
<dbReference type="Gene3D" id="3.40.630.30">
    <property type="match status" value="1"/>
</dbReference>
<name>A0A561PNX4_9BACT</name>
<evidence type="ECO:0000313" key="3">
    <source>
        <dbReference type="EMBL" id="TWF39821.1"/>
    </source>
</evidence>
<dbReference type="SUPFAM" id="SSF55729">
    <property type="entry name" value="Acyl-CoA N-acyltransferases (Nat)"/>
    <property type="match status" value="1"/>
</dbReference>
<dbReference type="InterPro" id="IPR050769">
    <property type="entry name" value="NAT_camello-type"/>
</dbReference>
<dbReference type="AlphaFoldDB" id="A0A561PNX4"/>
<dbReference type="InterPro" id="IPR016181">
    <property type="entry name" value="Acyl_CoA_acyltransferase"/>
</dbReference>
<dbReference type="EMBL" id="VIWO01000005">
    <property type="protein sequence ID" value="TWF39821.1"/>
    <property type="molecule type" value="Genomic_DNA"/>
</dbReference>
<gene>
    <name evidence="3" type="ORF">FHW36_105261</name>
</gene>
<evidence type="ECO:0000259" key="2">
    <source>
        <dbReference type="PROSITE" id="PS51186"/>
    </source>
</evidence>
<protein>
    <submittedName>
        <fullName evidence="3">Aminoglycoside 6'-N-acetyltransferase I</fullName>
    </submittedName>
</protein>
<dbReference type="PANTHER" id="PTHR13947">
    <property type="entry name" value="GNAT FAMILY N-ACETYLTRANSFERASE"/>
    <property type="match status" value="1"/>
</dbReference>
<evidence type="ECO:0000313" key="4">
    <source>
        <dbReference type="Proteomes" id="UP000320811"/>
    </source>
</evidence>
<organism evidence="3 4">
    <name type="scientific">Chitinophaga polysaccharea</name>
    <dbReference type="NCBI Taxonomy" id="1293035"/>
    <lineage>
        <taxon>Bacteria</taxon>
        <taxon>Pseudomonadati</taxon>
        <taxon>Bacteroidota</taxon>
        <taxon>Chitinophagia</taxon>
        <taxon>Chitinophagales</taxon>
        <taxon>Chitinophagaceae</taxon>
        <taxon>Chitinophaga</taxon>
    </lineage>
</organism>
<sequence>MTTLQDTTIRKLNAQEKIPYDLLLLADPSVVAINAYLSSGELYVMEQDQQVIGLYVWVKDGDTLEIKNIVVHPSFQGKGFGKMLLQDATHRGRINGYRRLCIGTGNSSIAQLYLYQRQGFEMAAIIKDYFTTNYQEPIYENGIQCRHMIMLEKRLS</sequence>
<accession>A0A561PNX4</accession>
<dbReference type="CDD" id="cd04301">
    <property type="entry name" value="NAT_SF"/>
    <property type="match status" value="1"/>
</dbReference>
<dbReference type="Proteomes" id="UP000320811">
    <property type="component" value="Unassembled WGS sequence"/>
</dbReference>
<feature type="domain" description="N-acetyltransferase" evidence="2">
    <location>
        <begin position="7"/>
        <end position="139"/>
    </location>
</feature>
<dbReference type="PANTHER" id="PTHR13947:SF37">
    <property type="entry name" value="LD18367P"/>
    <property type="match status" value="1"/>
</dbReference>
<evidence type="ECO:0000256" key="1">
    <source>
        <dbReference type="ARBA" id="ARBA00022679"/>
    </source>
</evidence>
<reference evidence="3 4" key="1">
    <citation type="submission" date="2019-06" db="EMBL/GenBank/DDBJ databases">
        <title>Sorghum-associated microbial communities from plants grown in Nebraska, USA.</title>
        <authorList>
            <person name="Schachtman D."/>
        </authorList>
    </citation>
    <scope>NUCLEOTIDE SEQUENCE [LARGE SCALE GENOMIC DNA]</scope>
    <source>
        <strain evidence="3 4">1209</strain>
    </source>
</reference>
<dbReference type="OrthoDB" id="9813917at2"/>
<comment type="caution">
    <text evidence="3">The sequence shown here is derived from an EMBL/GenBank/DDBJ whole genome shotgun (WGS) entry which is preliminary data.</text>
</comment>
<dbReference type="PROSITE" id="PS51186">
    <property type="entry name" value="GNAT"/>
    <property type="match status" value="1"/>
</dbReference>
<keyword evidence="4" id="KW-1185">Reference proteome</keyword>
<dbReference type="RefSeq" id="WP_145671002.1">
    <property type="nucleotide sequence ID" value="NZ_VIWO01000005.1"/>
</dbReference>
<dbReference type="InterPro" id="IPR000182">
    <property type="entry name" value="GNAT_dom"/>
</dbReference>